<evidence type="ECO:0000256" key="5">
    <source>
        <dbReference type="HAMAP-Rule" id="MF_01395"/>
    </source>
</evidence>
<keyword evidence="1 5" id="KW-0444">Lipid biosynthesis</keyword>
<keyword evidence="4 5" id="KW-0443">Lipid metabolism</keyword>
<feature type="domain" description="CoA carboxyltransferase N-terminal" evidence="6">
    <location>
        <begin position="45"/>
        <end position="297"/>
    </location>
</feature>
<comment type="catalytic activity">
    <reaction evidence="5">
        <text>N(6)-carboxybiotinyl-L-lysyl-[protein] + acetyl-CoA = N(6)-biotinyl-L-lysyl-[protein] + malonyl-CoA</text>
        <dbReference type="Rhea" id="RHEA:54728"/>
        <dbReference type="Rhea" id="RHEA-COMP:10505"/>
        <dbReference type="Rhea" id="RHEA-COMP:10506"/>
        <dbReference type="ChEBI" id="CHEBI:57288"/>
        <dbReference type="ChEBI" id="CHEBI:57384"/>
        <dbReference type="ChEBI" id="CHEBI:83144"/>
        <dbReference type="ChEBI" id="CHEBI:83145"/>
        <dbReference type="EC" id="2.1.3.15"/>
    </reaction>
</comment>
<dbReference type="GO" id="GO:0008270">
    <property type="term" value="F:zinc ion binding"/>
    <property type="evidence" value="ECO:0007669"/>
    <property type="project" value="UniProtKB-UniRule"/>
</dbReference>
<accession>A0A2N7AWA1</accession>
<keyword evidence="5" id="KW-0479">Metal-binding</keyword>
<reference evidence="7 8" key="1">
    <citation type="submission" date="2017-05" db="EMBL/GenBank/DDBJ databases">
        <title>Lactobacillus nurukis nov., sp. nov., isolated from nuruk.</title>
        <authorList>
            <person name="Kim S.-J."/>
        </authorList>
    </citation>
    <scope>NUCLEOTIDE SEQUENCE [LARGE SCALE GENOMIC DNA]</scope>
    <source>
        <strain evidence="7 8">SYF10-1a</strain>
    </source>
</reference>
<keyword evidence="5" id="KW-0547">Nucleotide-binding</keyword>
<dbReference type="GO" id="GO:0003989">
    <property type="term" value="F:acetyl-CoA carboxylase activity"/>
    <property type="evidence" value="ECO:0007669"/>
    <property type="project" value="InterPro"/>
</dbReference>
<dbReference type="GO" id="GO:0009317">
    <property type="term" value="C:acetyl-CoA carboxylase complex"/>
    <property type="evidence" value="ECO:0007669"/>
    <property type="project" value="InterPro"/>
</dbReference>
<dbReference type="EMBL" id="NIPR01000005">
    <property type="protein sequence ID" value="PMD73031.1"/>
    <property type="molecule type" value="Genomic_DNA"/>
</dbReference>
<gene>
    <name evidence="5" type="primary">accD</name>
    <name evidence="7" type="ORF">CBP76_02540</name>
</gene>
<keyword evidence="3 5" id="KW-0863">Zinc-finger</keyword>
<dbReference type="Pfam" id="PF01039">
    <property type="entry name" value="Carboxyl_trans"/>
    <property type="match status" value="1"/>
</dbReference>
<keyword evidence="5" id="KW-0862">Zinc</keyword>
<evidence type="ECO:0000313" key="7">
    <source>
        <dbReference type="EMBL" id="PMD73031.1"/>
    </source>
</evidence>
<dbReference type="InterPro" id="IPR011762">
    <property type="entry name" value="COA_CT_N"/>
</dbReference>
<comment type="function">
    <text evidence="5">Component of the acetyl coenzyme A carboxylase (ACC) complex. Biotin carboxylase (BC) catalyzes the carboxylation of biotin on its carrier protein (BCCP) and then the CO(2) group is transferred by the transcarboxylase to acetyl-CoA to form malonyl-CoA.</text>
</comment>
<comment type="cofactor">
    <cofactor evidence="5">
        <name>Zn(2+)</name>
        <dbReference type="ChEBI" id="CHEBI:29105"/>
    </cofactor>
    <text evidence="5">Binds 1 zinc ion per subunit.</text>
</comment>
<proteinExistence type="inferred from homology"/>
<keyword evidence="5" id="KW-0067">ATP-binding</keyword>
<protein>
    <recommendedName>
        <fullName evidence="5">Acetyl-coenzyme A carboxylase carboxyl transferase subunit beta</fullName>
        <shortName evidence="5">ACCase subunit beta</shortName>
        <shortName evidence="5">Acetyl-CoA carboxylase carboxyltransferase subunit beta</shortName>
        <ecNumber evidence="5">2.1.3.15</ecNumber>
    </recommendedName>
</protein>
<keyword evidence="5" id="KW-0963">Cytoplasm</keyword>
<dbReference type="AlphaFoldDB" id="A0A2N7AWA1"/>
<feature type="binding site" evidence="5">
    <location>
        <position position="49"/>
    </location>
    <ligand>
        <name>Zn(2+)</name>
        <dbReference type="ChEBI" id="CHEBI:29105"/>
    </ligand>
</feature>
<dbReference type="PANTHER" id="PTHR42995">
    <property type="entry name" value="ACETYL-COENZYME A CARBOXYLASE CARBOXYL TRANSFERASE SUBUNIT BETA, CHLOROPLASTIC"/>
    <property type="match status" value="1"/>
</dbReference>
<feature type="binding site" evidence="5">
    <location>
        <position position="52"/>
    </location>
    <ligand>
        <name>Zn(2+)</name>
        <dbReference type="ChEBI" id="CHEBI:29105"/>
    </ligand>
</feature>
<dbReference type="PROSITE" id="PS50980">
    <property type="entry name" value="COA_CT_NTER"/>
    <property type="match status" value="1"/>
</dbReference>
<evidence type="ECO:0000313" key="8">
    <source>
        <dbReference type="Proteomes" id="UP000235649"/>
    </source>
</evidence>
<evidence type="ECO:0000256" key="4">
    <source>
        <dbReference type="ARBA" id="ARBA00023098"/>
    </source>
</evidence>
<evidence type="ECO:0000259" key="6">
    <source>
        <dbReference type="PROSITE" id="PS50980"/>
    </source>
</evidence>
<dbReference type="PRINTS" id="PR01070">
    <property type="entry name" value="ACCCTRFRASEB"/>
</dbReference>
<dbReference type="InterPro" id="IPR000438">
    <property type="entry name" value="Acetyl_CoA_COase_Trfase_b_su"/>
</dbReference>
<name>A0A2N7AWA1_9LACO</name>
<evidence type="ECO:0000256" key="2">
    <source>
        <dbReference type="ARBA" id="ARBA00022679"/>
    </source>
</evidence>
<dbReference type="InterPro" id="IPR029045">
    <property type="entry name" value="ClpP/crotonase-like_dom_sf"/>
</dbReference>
<comment type="caution">
    <text evidence="7">The sequence shown here is derived from an EMBL/GenBank/DDBJ whole genome shotgun (WGS) entry which is preliminary data.</text>
</comment>
<dbReference type="HAMAP" id="MF_01395">
    <property type="entry name" value="AcetylCoA_CT_beta"/>
    <property type="match status" value="1"/>
</dbReference>
<dbReference type="InterPro" id="IPR034733">
    <property type="entry name" value="AcCoA_carboxyl_beta"/>
</dbReference>
<keyword evidence="8" id="KW-1185">Reference proteome</keyword>
<dbReference type="GO" id="GO:2001295">
    <property type="term" value="P:malonyl-CoA biosynthetic process"/>
    <property type="evidence" value="ECO:0007669"/>
    <property type="project" value="UniProtKB-UniRule"/>
</dbReference>
<dbReference type="EC" id="2.1.3.15" evidence="5"/>
<keyword evidence="5" id="KW-0275">Fatty acid biosynthesis</keyword>
<comment type="pathway">
    <text evidence="5">Lipid metabolism; malonyl-CoA biosynthesis; malonyl-CoA from acetyl-CoA: step 1/1.</text>
</comment>
<dbReference type="PANTHER" id="PTHR42995:SF5">
    <property type="entry name" value="ACETYL-COENZYME A CARBOXYLASE CARBOXYL TRANSFERASE SUBUNIT BETA, CHLOROPLASTIC"/>
    <property type="match status" value="1"/>
</dbReference>
<comment type="subcellular location">
    <subcellularLocation>
        <location evidence="5">Cytoplasm</location>
    </subcellularLocation>
</comment>
<dbReference type="GO" id="GO:0016743">
    <property type="term" value="F:carboxyl- or carbamoyltransferase activity"/>
    <property type="evidence" value="ECO:0007669"/>
    <property type="project" value="UniProtKB-UniRule"/>
</dbReference>
<dbReference type="Proteomes" id="UP000235649">
    <property type="component" value="Unassembled WGS sequence"/>
</dbReference>
<feature type="binding site" evidence="5">
    <location>
        <position position="67"/>
    </location>
    <ligand>
        <name>Zn(2+)</name>
        <dbReference type="ChEBI" id="CHEBI:29105"/>
    </ligand>
</feature>
<dbReference type="Gene3D" id="3.90.226.10">
    <property type="entry name" value="2-enoyl-CoA Hydratase, Chain A, domain 1"/>
    <property type="match status" value="1"/>
</dbReference>
<comment type="caution">
    <text evidence="5">Lacks conserved residue(s) required for the propagation of feature annotation.</text>
</comment>
<comment type="subunit">
    <text evidence="5">Acetyl-CoA carboxylase is a heterohexamer composed of biotin carboxyl carrier protein (AccB), biotin carboxylase (AccC) and two subunits each of ACCase subunit alpha (AccA) and ACCase subunit beta (AccD).</text>
</comment>
<dbReference type="GO" id="GO:0005524">
    <property type="term" value="F:ATP binding"/>
    <property type="evidence" value="ECO:0007669"/>
    <property type="project" value="UniProtKB-KW"/>
</dbReference>
<dbReference type="OrthoDB" id="9772975at2"/>
<comment type="similarity">
    <text evidence="5">Belongs to the AccD/PCCB family.</text>
</comment>
<organism evidence="7 8">
    <name type="scientific">Companilactobacillus nuruki</name>
    <dbReference type="NCBI Taxonomy" id="1993540"/>
    <lineage>
        <taxon>Bacteria</taxon>
        <taxon>Bacillati</taxon>
        <taxon>Bacillota</taxon>
        <taxon>Bacilli</taxon>
        <taxon>Lactobacillales</taxon>
        <taxon>Lactobacillaceae</taxon>
        <taxon>Companilactobacillus</taxon>
    </lineage>
</organism>
<sequence length="297" mass="33061">MVVLILTLLRKIWIAGEVIRTINPNDKQIRKQRLSERMSLIPDGLIKKCPFCENVFLSSSIGKYKVCPNCGYGFRVTAKERASLVFDSFSEIDSEITVPERFFNKAEYVRKIKKSKKITNMNESVLTGIATLGDYQVMSGIMDPFWIMGSLGQATGEKITRMFEYATKNKMPVVMFTASGGARMQEGMNALMQMAKVSGAVSDHSKAGLLYVVVLCNPTMGGVTASFGMQGDITLAEPHSLVGFAGKRVIEQTIREKTPKHFQDAETIMEHGFIDRIVTRPDLKSTLKQILFLHEGG</sequence>
<evidence type="ECO:0000256" key="1">
    <source>
        <dbReference type="ARBA" id="ARBA00022516"/>
    </source>
</evidence>
<feature type="binding site" evidence="5">
    <location>
        <position position="70"/>
    </location>
    <ligand>
        <name>Zn(2+)</name>
        <dbReference type="ChEBI" id="CHEBI:29105"/>
    </ligand>
</feature>
<dbReference type="SUPFAM" id="SSF52096">
    <property type="entry name" value="ClpP/crotonase"/>
    <property type="match status" value="1"/>
</dbReference>
<keyword evidence="2 5" id="KW-0808">Transferase</keyword>
<dbReference type="UniPathway" id="UPA00655">
    <property type="reaction ID" value="UER00711"/>
</dbReference>
<dbReference type="GO" id="GO:0006633">
    <property type="term" value="P:fatty acid biosynthetic process"/>
    <property type="evidence" value="ECO:0007669"/>
    <property type="project" value="UniProtKB-KW"/>
</dbReference>
<evidence type="ECO:0000256" key="3">
    <source>
        <dbReference type="ARBA" id="ARBA00022771"/>
    </source>
</evidence>
<keyword evidence="5" id="KW-0276">Fatty acid metabolism</keyword>